<dbReference type="InterPro" id="IPR036388">
    <property type="entry name" value="WH-like_DNA-bd_sf"/>
</dbReference>
<evidence type="ECO:0000256" key="2">
    <source>
        <dbReference type="ARBA" id="ARBA00007957"/>
    </source>
</evidence>
<dbReference type="SUPFAM" id="SSF46785">
    <property type="entry name" value="Winged helix' DNA-binding domain"/>
    <property type="match status" value="1"/>
</dbReference>
<dbReference type="GO" id="GO:0045892">
    <property type="term" value="P:negative regulation of DNA-templated transcription"/>
    <property type="evidence" value="ECO:0007669"/>
    <property type="project" value="TreeGrafter"/>
</dbReference>
<dbReference type="AlphaFoldDB" id="A0A5Q3Q5D1"/>
<feature type="binding site" evidence="11">
    <location>
        <position position="157"/>
    </location>
    <ligand>
        <name>Zn(2+)</name>
        <dbReference type="ChEBI" id="CHEBI:29105"/>
    </ligand>
</feature>
<dbReference type="Gene3D" id="3.30.1490.190">
    <property type="match status" value="1"/>
</dbReference>
<dbReference type="Pfam" id="PF01475">
    <property type="entry name" value="FUR"/>
    <property type="match status" value="1"/>
</dbReference>
<dbReference type="GO" id="GO:0003700">
    <property type="term" value="F:DNA-binding transcription factor activity"/>
    <property type="evidence" value="ECO:0007669"/>
    <property type="project" value="InterPro"/>
</dbReference>
<dbReference type="EMBL" id="CP045929">
    <property type="protein sequence ID" value="QGK68364.1"/>
    <property type="molecule type" value="Genomic_DNA"/>
</dbReference>
<comment type="subcellular location">
    <subcellularLocation>
        <location evidence="1">Cytoplasm</location>
    </subcellularLocation>
</comment>
<evidence type="ECO:0000256" key="6">
    <source>
        <dbReference type="ARBA" id="ARBA00022833"/>
    </source>
</evidence>
<feature type="region of interest" description="Disordered" evidence="12">
    <location>
        <begin position="1"/>
        <end position="29"/>
    </location>
</feature>
<evidence type="ECO:0000256" key="12">
    <source>
        <dbReference type="SAM" id="MobiDB-lite"/>
    </source>
</evidence>
<dbReference type="PANTHER" id="PTHR33202:SF18">
    <property type="entry name" value="TRANSCRIPTIONAL REGULATOR FURA"/>
    <property type="match status" value="1"/>
</dbReference>
<dbReference type="InterPro" id="IPR002481">
    <property type="entry name" value="FUR"/>
</dbReference>
<dbReference type="GO" id="GO:0008270">
    <property type="term" value="F:zinc ion binding"/>
    <property type="evidence" value="ECO:0007669"/>
    <property type="project" value="TreeGrafter"/>
</dbReference>
<dbReference type="GO" id="GO:0005737">
    <property type="term" value="C:cytoplasm"/>
    <property type="evidence" value="ECO:0007669"/>
    <property type="project" value="UniProtKB-SubCell"/>
</dbReference>
<dbReference type="Gene3D" id="1.10.10.10">
    <property type="entry name" value="Winged helix-like DNA-binding domain superfamily/Winged helix DNA-binding domain"/>
    <property type="match status" value="1"/>
</dbReference>
<evidence type="ECO:0000256" key="9">
    <source>
        <dbReference type="ARBA" id="ARBA00023125"/>
    </source>
</evidence>
<dbReference type="CDD" id="cd07153">
    <property type="entry name" value="Fur_like"/>
    <property type="match status" value="1"/>
</dbReference>
<feature type="binding site" evidence="11">
    <location>
        <position position="117"/>
    </location>
    <ligand>
        <name>Zn(2+)</name>
        <dbReference type="ChEBI" id="CHEBI:29105"/>
    </ligand>
</feature>
<dbReference type="PANTHER" id="PTHR33202">
    <property type="entry name" value="ZINC UPTAKE REGULATION PROTEIN"/>
    <property type="match status" value="1"/>
</dbReference>
<gene>
    <name evidence="13" type="ORF">GIY23_01225</name>
</gene>
<keyword evidence="6 11" id="KW-0862">Zinc</keyword>
<keyword evidence="10" id="KW-0804">Transcription</keyword>
<reference evidence="14" key="1">
    <citation type="submission" date="2019-11" db="EMBL/GenBank/DDBJ databases">
        <title>The complete genome sequence of Saccharopolyspora sp. E2A.</title>
        <authorList>
            <person name="Zhang G."/>
        </authorList>
    </citation>
    <scope>NUCLEOTIDE SEQUENCE [LARGE SCALE GENOMIC DNA]</scope>
    <source>
        <strain evidence="14">E2A</strain>
    </source>
</reference>
<evidence type="ECO:0000256" key="10">
    <source>
        <dbReference type="ARBA" id="ARBA00023163"/>
    </source>
</evidence>
<feature type="binding site" evidence="11">
    <location>
        <position position="160"/>
    </location>
    <ligand>
        <name>Zn(2+)</name>
        <dbReference type="ChEBI" id="CHEBI:29105"/>
    </ligand>
</feature>
<keyword evidence="3" id="KW-0963">Cytoplasm</keyword>
<keyword evidence="8" id="KW-0805">Transcription regulation</keyword>
<dbReference type="InterPro" id="IPR036390">
    <property type="entry name" value="WH_DNA-bd_sf"/>
</dbReference>
<dbReference type="GO" id="GO:1900376">
    <property type="term" value="P:regulation of secondary metabolite biosynthetic process"/>
    <property type="evidence" value="ECO:0007669"/>
    <property type="project" value="TreeGrafter"/>
</dbReference>
<sequence length="180" mass="19313">MTPRTAPESTTGRTGAAVAPHNGSPEAFDPTARLRTAGLRVTRPRLAVLRWLEGHPHSSTDQVAGAVRTELGSVSTQAVYDVLHACTSAGLVRRIEPAGHPARFETRTADNHHHLVCRQCGRTDDVDCVQGAAPCLTPFDTAGYAVDEAEVVFWGVCPTCRSEADRPPEGSRDHHEEDGS</sequence>
<dbReference type="RefSeq" id="WP_154074973.1">
    <property type="nucleotide sequence ID" value="NZ_CP045929.1"/>
</dbReference>
<keyword evidence="7" id="KW-0408">Iron</keyword>
<accession>A0A5Q3Q5D1</accession>
<dbReference type="Proteomes" id="UP000371041">
    <property type="component" value="Chromosome"/>
</dbReference>
<evidence type="ECO:0000256" key="1">
    <source>
        <dbReference type="ARBA" id="ARBA00004496"/>
    </source>
</evidence>
<evidence type="ECO:0000256" key="7">
    <source>
        <dbReference type="ARBA" id="ARBA00023004"/>
    </source>
</evidence>
<evidence type="ECO:0000256" key="8">
    <source>
        <dbReference type="ARBA" id="ARBA00023015"/>
    </source>
</evidence>
<keyword evidence="14" id="KW-1185">Reference proteome</keyword>
<dbReference type="KEGG" id="sace:GIY23_01225"/>
<evidence type="ECO:0000256" key="4">
    <source>
        <dbReference type="ARBA" id="ARBA00022491"/>
    </source>
</evidence>
<keyword evidence="9" id="KW-0238">DNA-binding</keyword>
<evidence type="ECO:0000256" key="5">
    <source>
        <dbReference type="ARBA" id="ARBA00022723"/>
    </source>
</evidence>
<organism evidence="13 14">
    <name type="scientific">Allosaccharopolyspora coralli</name>
    <dbReference type="NCBI Taxonomy" id="2665642"/>
    <lineage>
        <taxon>Bacteria</taxon>
        <taxon>Bacillati</taxon>
        <taxon>Actinomycetota</taxon>
        <taxon>Actinomycetes</taxon>
        <taxon>Pseudonocardiales</taxon>
        <taxon>Pseudonocardiaceae</taxon>
        <taxon>Allosaccharopolyspora</taxon>
    </lineage>
</organism>
<comment type="cofactor">
    <cofactor evidence="11">
        <name>Zn(2+)</name>
        <dbReference type="ChEBI" id="CHEBI:29105"/>
    </cofactor>
    <text evidence="11">Binds 1 zinc ion per subunit.</text>
</comment>
<keyword evidence="4" id="KW-0678">Repressor</keyword>
<keyword evidence="5 11" id="KW-0479">Metal-binding</keyword>
<name>A0A5Q3Q5D1_9PSEU</name>
<evidence type="ECO:0000256" key="11">
    <source>
        <dbReference type="PIRSR" id="PIRSR602481-1"/>
    </source>
</evidence>
<feature type="binding site" evidence="11">
    <location>
        <position position="120"/>
    </location>
    <ligand>
        <name>Zn(2+)</name>
        <dbReference type="ChEBI" id="CHEBI:29105"/>
    </ligand>
</feature>
<dbReference type="InterPro" id="IPR043135">
    <property type="entry name" value="Fur_C"/>
</dbReference>
<dbReference type="GO" id="GO:0000976">
    <property type="term" value="F:transcription cis-regulatory region binding"/>
    <property type="evidence" value="ECO:0007669"/>
    <property type="project" value="TreeGrafter"/>
</dbReference>
<evidence type="ECO:0000313" key="14">
    <source>
        <dbReference type="Proteomes" id="UP000371041"/>
    </source>
</evidence>
<evidence type="ECO:0000313" key="13">
    <source>
        <dbReference type="EMBL" id="QGK68364.1"/>
    </source>
</evidence>
<protein>
    <submittedName>
        <fullName evidence="13">Transcriptional repressor</fullName>
    </submittedName>
</protein>
<comment type="similarity">
    <text evidence="2">Belongs to the Fur family.</text>
</comment>
<proteinExistence type="inferred from homology"/>
<evidence type="ECO:0000256" key="3">
    <source>
        <dbReference type="ARBA" id="ARBA00022490"/>
    </source>
</evidence>